<dbReference type="EMBL" id="JBHUGY010000019">
    <property type="protein sequence ID" value="MFD2053634.1"/>
    <property type="molecule type" value="Genomic_DNA"/>
</dbReference>
<proteinExistence type="predicted"/>
<evidence type="ECO:0000313" key="1">
    <source>
        <dbReference type="EMBL" id="MFD2053634.1"/>
    </source>
</evidence>
<dbReference type="Proteomes" id="UP001597349">
    <property type="component" value="Unassembled WGS sequence"/>
</dbReference>
<keyword evidence="2" id="KW-1185">Reference proteome</keyword>
<comment type="caution">
    <text evidence="1">The sequence shown here is derived from an EMBL/GenBank/DDBJ whole genome shotgun (WGS) entry which is preliminary data.</text>
</comment>
<evidence type="ECO:0000313" key="2">
    <source>
        <dbReference type="Proteomes" id="UP001597349"/>
    </source>
</evidence>
<organism evidence="1 2">
    <name type="scientific">Mesorhizobium calcicola</name>
    <dbReference type="NCBI Taxonomy" id="1300310"/>
    <lineage>
        <taxon>Bacteria</taxon>
        <taxon>Pseudomonadati</taxon>
        <taxon>Pseudomonadota</taxon>
        <taxon>Alphaproteobacteria</taxon>
        <taxon>Hyphomicrobiales</taxon>
        <taxon>Phyllobacteriaceae</taxon>
        <taxon>Mesorhizobium</taxon>
    </lineage>
</organism>
<dbReference type="Gene3D" id="3.20.20.20">
    <property type="entry name" value="Dihydropteroate synthase-like"/>
    <property type="match status" value="1"/>
</dbReference>
<dbReference type="RefSeq" id="WP_379018761.1">
    <property type="nucleotide sequence ID" value="NZ_JBHUGY010000019.1"/>
</dbReference>
<reference evidence="2" key="1">
    <citation type="journal article" date="2019" name="Int. J. Syst. Evol. Microbiol.">
        <title>The Global Catalogue of Microorganisms (GCM) 10K type strain sequencing project: providing services to taxonomists for standard genome sequencing and annotation.</title>
        <authorList>
            <consortium name="The Broad Institute Genomics Platform"/>
            <consortium name="The Broad Institute Genome Sequencing Center for Infectious Disease"/>
            <person name="Wu L."/>
            <person name="Ma J."/>
        </authorList>
    </citation>
    <scope>NUCLEOTIDE SEQUENCE [LARGE SCALE GENOMIC DNA]</scope>
    <source>
        <strain evidence="2">CGMCC 1.16226</strain>
    </source>
</reference>
<keyword evidence="1" id="KW-0560">Oxidoreductase</keyword>
<sequence>MGILLQQGIGDTIRISLTPEPNGDRTREVQVSQELLQTMVFQAVRADRRCLPRLRPHHLHRGSRNSPENIQAICGRTCLCGAKDYPASRTSSVAVMGRSRCDDAPAFCLTICGATMRTRPDDVRR</sequence>
<protein>
    <submittedName>
        <fullName evidence="1">Flavodoxin-dependent (E)-4-hydroxy-3-methylbut-2-enyl-diphosphate synthase</fullName>
        <ecNumber evidence="1">1.17.7.3</ecNumber>
    </submittedName>
</protein>
<dbReference type="GO" id="GO:0141197">
    <property type="term" value="F:4-hydroxy-3-methylbut-2-enyl-diphosphate synthase activity (flavodoxin)"/>
    <property type="evidence" value="ECO:0007669"/>
    <property type="project" value="UniProtKB-EC"/>
</dbReference>
<accession>A0ABW4WB34</accession>
<dbReference type="InterPro" id="IPR011005">
    <property type="entry name" value="Dihydropteroate_synth-like_sf"/>
</dbReference>
<dbReference type="EC" id="1.17.7.3" evidence="1"/>
<gene>
    <name evidence="1" type="ORF">ACFSQT_11190</name>
</gene>
<name>A0ABW4WB34_9HYPH</name>